<evidence type="ECO:0000313" key="3">
    <source>
        <dbReference type="Proteomes" id="UP001280591"/>
    </source>
</evidence>
<keyword evidence="3" id="KW-1185">Reference proteome</keyword>
<name>A0ABU5FVC1_9STRE</name>
<proteinExistence type="predicted"/>
<dbReference type="Proteomes" id="UP001280591">
    <property type="component" value="Unassembled WGS sequence"/>
</dbReference>
<dbReference type="RefSeq" id="WP_320692476.1">
    <property type="nucleotide sequence ID" value="NZ_JAXHDP010000002.1"/>
</dbReference>
<evidence type="ECO:0000256" key="1">
    <source>
        <dbReference type="SAM" id="Phobius"/>
    </source>
</evidence>
<feature type="transmembrane region" description="Helical" evidence="1">
    <location>
        <begin position="35"/>
        <end position="54"/>
    </location>
</feature>
<evidence type="ECO:0000313" key="2">
    <source>
        <dbReference type="EMBL" id="MDY4345698.1"/>
    </source>
</evidence>
<accession>A0ABU5FVC1</accession>
<feature type="transmembrane region" description="Helical" evidence="1">
    <location>
        <begin position="6"/>
        <end position="28"/>
    </location>
</feature>
<keyword evidence="1" id="KW-0812">Transmembrane</keyword>
<feature type="transmembrane region" description="Helical" evidence="1">
    <location>
        <begin position="74"/>
        <end position="95"/>
    </location>
</feature>
<keyword evidence="1" id="KW-0472">Membrane</keyword>
<gene>
    <name evidence="2" type="ORF">SPC81_03635</name>
</gene>
<sequence>MFNDSYIWGRLFIPLIMIFVLGLMVFFHRRQVFKYLYIVNIFLYLVAIITYFILENHPVGQPFPYPWMTVIPFVWAISIFLAFGLSFASLSAFVIEQAQRHIWARIIIGLVVLAIMIAIAIGIYYFIEIIRVIGYF</sequence>
<reference evidence="2 3" key="1">
    <citation type="submission" date="2023-11" db="EMBL/GenBank/DDBJ databases">
        <title>Streptococcus wuxiensis sp. nov., Streptococcus jiangnanensis sp. nov., Streptococcus fermentans sp. nov., three novel members of the genus Streptococcus isolated from breast milk.</title>
        <authorList>
            <person name="Zhou Y."/>
            <person name="Yang B."/>
        </authorList>
    </citation>
    <scope>NUCLEOTIDE SEQUENCE [LARGE SCALE GENOMIC DNA]</scope>
    <source>
        <strain evidence="2 3">BJSWXB5TM5</strain>
    </source>
</reference>
<feature type="transmembrane region" description="Helical" evidence="1">
    <location>
        <begin position="102"/>
        <end position="127"/>
    </location>
</feature>
<keyword evidence="1" id="KW-1133">Transmembrane helix</keyword>
<dbReference type="EMBL" id="JAXHDP010000002">
    <property type="protein sequence ID" value="MDY4345698.1"/>
    <property type="molecule type" value="Genomic_DNA"/>
</dbReference>
<organism evidence="2 3">
    <name type="scientific">Streptococcus fermentans</name>
    <dbReference type="NCBI Taxonomy" id="3095082"/>
    <lineage>
        <taxon>Bacteria</taxon>
        <taxon>Bacillati</taxon>
        <taxon>Bacillota</taxon>
        <taxon>Bacilli</taxon>
        <taxon>Lactobacillales</taxon>
        <taxon>Streptococcaceae</taxon>
        <taxon>Streptococcus</taxon>
    </lineage>
</organism>
<protein>
    <submittedName>
        <fullName evidence="2">Uncharacterized protein</fullName>
    </submittedName>
</protein>
<comment type="caution">
    <text evidence="2">The sequence shown here is derived from an EMBL/GenBank/DDBJ whole genome shotgun (WGS) entry which is preliminary data.</text>
</comment>